<reference evidence="2 3" key="1">
    <citation type="submission" date="2023-07" db="EMBL/GenBank/DDBJ databases">
        <title>Paenibacillus sp. JX-17 nov. isolated from soil.</title>
        <authorList>
            <person name="Wan Y."/>
            <person name="Liu B."/>
        </authorList>
    </citation>
    <scope>NUCLEOTIDE SEQUENCE [LARGE SCALE GENOMIC DNA]</scope>
    <source>
        <strain evidence="2 3">JX-17</strain>
    </source>
</reference>
<dbReference type="SUPFAM" id="SSF48317">
    <property type="entry name" value="Acid phosphatase/Vanadium-dependent haloperoxidase"/>
    <property type="match status" value="1"/>
</dbReference>
<evidence type="ECO:0000256" key="1">
    <source>
        <dbReference type="SAM" id="Phobius"/>
    </source>
</evidence>
<feature type="transmembrane region" description="Helical" evidence="1">
    <location>
        <begin position="157"/>
        <end position="176"/>
    </location>
</feature>
<evidence type="ECO:0000313" key="2">
    <source>
        <dbReference type="EMBL" id="MDO7904793.1"/>
    </source>
</evidence>
<keyword evidence="3" id="KW-1185">Reference proteome</keyword>
<feature type="transmembrane region" description="Helical" evidence="1">
    <location>
        <begin position="50"/>
        <end position="74"/>
    </location>
</feature>
<dbReference type="InterPro" id="IPR036938">
    <property type="entry name" value="PAP2/HPO_sf"/>
</dbReference>
<evidence type="ECO:0000313" key="3">
    <source>
        <dbReference type="Proteomes" id="UP001240171"/>
    </source>
</evidence>
<keyword evidence="1" id="KW-0812">Transmembrane</keyword>
<dbReference type="EMBL" id="JAUQTB010000001">
    <property type="protein sequence ID" value="MDO7904793.1"/>
    <property type="molecule type" value="Genomic_DNA"/>
</dbReference>
<name>A0ABT9C859_9BACL</name>
<gene>
    <name evidence="2" type="ORF">Q5741_00015</name>
</gene>
<dbReference type="RefSeq" id="WP_305021994.1">
    <property type="nucleotide sequence ID" value="NZ_JAUQTB010000001.1"/>
</dbReference>
<protein>
    <submittedName>
        <fullName evidence="2">Phosphatase PAP2 family protein</fullName>
    </submittedName>
</protein>
<keyword evidence="1" id="KW-0472">Membrane</keyword>
<accession>A0ABT9C859</accession>
<proteinExistence type="predicted"/>
<feature type="transmembrane region" description="Helical" evidence="1">
    <location>
        <begin position="12"/>
        <end position="30"/>
    </location>
</feature>
<dbReference type="Proteomes" id="UP001240171">
    <property type="component" value="Unassembled WGS sequence"/>
</dbReference>
<sequence length="214" mass="24008">MNYSSSTKSAWISLLWLAAVPLLNIFYGVLNRLKDHVYSFAISLDQMLPFVPFFIIFYALWYPFVTAALIALAFKNRNVYFQTLIGLCGGLVISYICFALFQSTIERPNIANEKGLLYWMVDFIYSTDRPYNCFPSIHVLSSYLILRGTSVFGSMKWAIASMISTLIIVSTLLVKQHVLVDVAGGILVGEVCFRLAGVVLHLSSSRGQNKPKPI</sequence>
<keyword evidence="1" id="KW-1133">Transmembrane helix</keyword>
<feature type="transmembrane region" description="Helical" evidence="1">
    <location>
        <begin position="80"/>
        <end position="101"/>
    </location>
</feature>
<organism evidence="2 3">
    <name type="scientific">Paenibacillus lacisoli</name>
    <dbReference type="NCBI Taxonomy" id="3064525"/>
    <lineage>
        <taxon>Bacteria</taxon>
        <taxon>Bacillati</taxon>
        <taxon>Bacillota</taxon>
        <taxon>Bacilli</taxon>
        <taxon>Bacillales</taxon>
        <taxon>Paenibacillaceae</taxon>
        <taxon>Paenibacillus</taxon>
    </lineage>
</organism>
<comment type="caution">
    <text evidence="2">The sequence shown here is derived from an EMBL/GenBank/DDBJ whole genome shotgun (WGS) entry which is preliminary data.</text>
</comment>